<dbReference type="Pfam" id="PF14078">
    <property type="entry name" value="DUF4259"/>
    <property type="match status" value="1"/>
</dbReference>
<dbReference type="AlphaFoldDB" id="A0A4Y8ZJB5"/>
<evidence type="ECO:0000313" key="1">
    <source>
        <dbReference type="EMBL" id="MBB5849614.1"/>
    </source>
</evidence>
<sequence length="137" mass="15724">MGAWGRKVFQNDTALDLVDEVLDGTFDLDEFRKDFRREEDEGYLDASQGAALLALGALVRIARNEDHADLDVLLEHAEAEEVDLTDFIDQFSDEDIQTLRELIGVVIREPSSSELYELWEESGELEQWLEYSRQCLP</sequence>
<accession>A0A4Y8ZJB5</accession>
<dbReference type="RefSeq" id="WP_184173245.1">
    <property type="nucleotide sequence ID" value="NZ_BAABAG010000018.1"/>
</dbReference>
<name>A0A4Y8ZJB5_9MICC</name>
<protein>
    <submittedName>
        <fullName evidence="1">Uncharacterized protein</fullName>
    </submittedName>
</protein>
<dbReference type="EMBL" id="JACHMW010000001">
    <property type="protein sequence ID" value="MBB5849614.1"/>
    <property type="molecule type" value="Genomic_DNA"/>
</dbReference>
<evidence type="ECO:0000313" key="2">
    <source>
        <dbReference type="Proteomes" id="UP000567246"/>
    </source>
</evidence>
<comment type="caution">
    <text evidence="1">The sequence shown here is derived from an EMBL/GenBank/DDBJ whole genome shotgun (WGS) entry which is preliminary data.</text>
</comment>
<dbReference type="Proteomes" id="UP000567246">
    <property type="component" value="Unassembled WGS sequence"/>
</dbReference>
<proteinExistence type="predicted"/>
<organism evidence="1 2">
    <name type="scientific">Micrococcus endophyticus</name>
    <dbReference type="NCBI Taxonomy" id="455343"/>
    <lineage>
        <taxon>Bacteria</taxon>
        <taxon>Bacillati</taxon>
        <taxon>Actinomycetota</taxon>
        <taxon>Actinomycetes</taxon>
        <taxon>Micrococcales</taxon>
        <taxon>Micrococcaceae</taxon>
        <taxon>Micrococcus</taxon>
    </lineage>
</organism>
<reference evidence="1 2" key="1">
    <citation type="submission" date="2020-08" db="EMBL/GenBank/DDBJ databases">
        <title>Sequencing the genomes of 1000 actinobacteria strains.</title>
        <authorList>
            <person name="Klenk H.-P."/>
        </authorList>
    </citation>
    <scope>NUCLEOTIDE SEQUENCE [LARGE SCALE GENOMIC DNA]</scope>
    <source>
        <strain evidence="1 2">DSM 17945</strain>
    </source>
</reference>
<keyword evidence="2" id="KW-1185">Reference proteome</keyword>
<dbReference type="InterPro" id="IPR025355">
    <property type="entry name" value="DUF4259"/>
</dbReference>
<gene>
    <name evidence="1" type="ORF">HDA33_002178</name>
</gene>